<feature type="transmembrane region" description="Helical" evidence="6">
    <location>
        <begin position="297"/>
        <end position="316"/>
    </location>
</feature>
<dbReference type="PANTHER" id="PTHR32196">
    <property type="entry name" value="ABC TRANSPORTER PERMEASE PROTEIN YPHD-RELATED-RELATED"/>
    <property type="match status" value="1"/>
</dbReference>
<dbReference type="STRING" id="270498.CHK_1857"/>
<dbReference type="PATRIC" id="fig|270498.16.peg.1546"/>
<dbReference type="Proteomes" id="UP000034076">
    <property type="component" value="Unassembled WGS sequence"/>
</dbReference>
<accession>A0A0M2NEG5</accession>
<keyword evidence="4 6" id="KW-1133">Transmembrane helix</keyword>
<comment type="subcellular location">
    <subcellularLocation>
        <location evidence="1">Cell membrane</location>
        <topology evidence="1">Multi-pass membrane protein</topology>
    </subcellularLocation>
</comment>
<gene>
    <name evidence="7" type="ORF">CHK_1857</name>
</gene>
<feature type="transmembrane region" description="Helical" evidence="6">
    <location>
        <begin position="255"/>
        <end position="285"/>
    </location>
</feature>
<dbReference type="RefSeq" id="WP_046443719.1">
    <property type="nucleotide sequence ID" value="NZ_JAXDTA010000038.1"/>
</dbReference>
<evidence type="ECO:0000313" key="8">
    <source>
        <dbReference type="Proteomes" id="UP000034076"/>
    </source>
</evidence>
<evidence type="ECO:0000256" key="6">
    <source>
        <dbReference type="SAM" id="Phobius"/>
    </source>
</evidence>
<sequence>MNNIAAGRTLKEKMSGVTSKMGTLLILIGIIILLSILAPNFLSVNNFMNIIRQVATTGIIAYGMVMVMITGGIDLSAGSMLAFSCMVIAVFAEKGSTATAVVLGIAVATACGLINGFVISATGIPPFIMTLGMQLILRGAANLVTGGFTVTGFDNAFKEIGQGTIGGVIPIPVVIYVVLGIIMFLVLSKTVFGRKVFAIGGNEEASRLCGVNAKRVKLAVYTISAFLTGISAVLITSRTAAGNPSVGLNYEFDAIIAAVVGGTSLSGGVGSIPGCIIGALIVGCIEAGLTMLGVSAYYKNILKGVLIIAAVIIDVSKNKLAAKKA</sequence>
<keyword evidence="3 6" id="KW-0812">Transmembrane</keyword>
<reference evidence="7 8" key="1">
    <citation type="submission" date="2015-04" db="EMBL/GenBank/DDBJ databases">
        <title>Draft genome sequence of bacteremic isolate Catabacter hongkongensis type strain HKU16T.</title>
        <authorList>
            <person name="Lau S.K."/>
            <person name="Teng J.L."/>
            <person name="Huang Y."/>
            <person name="Curreem S.O."/>
            <person name="Tsui S.K."/>
            <person name="Woo P.C."/>
        </authorList>
    </citation>
    <scope>NUCLEOTIDE SEQUENCE [LARGE SCALE GENOMIC DNA]</scope>
    <source>
        <strain evidence="7 8">HKU16</strain>
    </source>
</reference>
<feature type="transmembrane region" description="Helical" evidence="6">
    <location>
        <begin position="218"/>
        <end position="235"/>
    </location>
</feature>
<evidence type="ECO:0000256" key="5">
    <source>
        <dbReference type="ARBA" id="ARBA00023136"/>
    </source>
</evidence>
<keyword evidence="8" id="KW-1185">Reference proteome</keyword>
<keyword evidence="5 6" id="KW-0472">Membrane</keyword>
<dbReference type="EMBL" id="LAYJ01000103">
    <property type="protein sequence ID" value="KKI50563.1"/>
    <property type="molecule type" value="Genomic_DNA"/>
</dbReference>
<dbReference type="GO" id="GO:0005886">
    <property type="term" value="C:plasma membrane"/>
    <property type="evidence" value="ECO:0007669"/>
    <property type="project" value="UniProtKB-SubCell"/>
</dbReference>
<dbReference type="AlphaFoldDB" id="A0A0M2NEG5"/>
<protein>
    <submittedName>
        <fullName evidence="7">Ribose ABC transport system, permease protein RbsC</fullName>
    </submittedName>
</protein>
<dbReference type="OrthoDB" id="9813906at2"/>
<proteinExistence type="predicted"/>
<feature type="transmembrane region" description="Helical" evidence="6">
    <location>
        <begin position="21"/>
        <end position="38"/>
    </location>
</feature>
<feature type="transmembrane region" description="Helical" evidence="6">
    <location>
        <begin position="75"/>
        <end position="92"/>
    </location>
</feature>
<evidence type="ECO:0000256" key="2">
    <source>
        <dbReference type="ARBA" id="ARBA00022475"/>
    </source>
</evidence>
<feature type="transmembrane region" description="Helical" evidence="6">
    <location>
        <begin position="165"/>
        <end position="187"/>
    </location>
</feature>
<dbReference type="Pfam" id="PF02653">
    <property type="entry name" value="BPD_transp_2"/>
    <property type="match status" value="1"/>
</dbReference>
<name>A0A0M2NEG5_9FIRM</name>
<feature type="transmembrane region" description="Helical" evidence="6">
    <location>
        <begin position="98"/>
        <end position="123"/>
    </location>
</feature>
<evidence type="ECO:0000256" key="1">
    <source>
        <dbReference type="ARBA" id="ARBA00004651"/>
    </source>
</evidence>
<keyword evidence="2" id="KW-1003">Cell membrane</keyword>
<evidence type="ECO:0000313" key="7">
    <source>
        <dbReference type="EMBL" id="KKI50563.1"/>
    </source>
</evidence>
<organism evidence="7 8">
    <name type="scientific">Christensenella hongkongensis</name>
    <dbReference type="NCBI Taxonomy" id="270498"/>
    <lineage>
        <taxon>Bacteria</taxon>
        <taxon>Bacillati</taxon>
        <taxon>Bacillota</taxon>
        <taxon>Clostridia</taxon>
        <taxon>Christensenellales</taxon>
        <taxon>Christensenellaceae</taxon>
        <taxon>Christensenella</taxon>
    </lineage>
</organism>
<dbReference type="GO" id="GO:0022857">
    <property type="term" value="F:transmembrane transporter activity"/>
    <property type="evidence" value="ECO:0007669"/>
    <property type="project" value="InterPro"/>
</dbReference>
<evidence type="ECO:0000256" key="4">
    <source>
        <dbReference type="ARBA" id="ARBA00022989"/>
    </source>
</evidence>
<evidence type="ECO:0000256" key="3">
    <source>
        <dbReference type="ARBA" id="ARBA00022692"/>
    </source>
</evidence>
<comment type="caution">
    <text evidence="7">The sequence shown here is derived from an EMBL/GenBank/DDBJ whole genome shotgun (WGS) entry which is preliminary data.</text>
</comment>
<dbReference type="CDD" id="cd06579">
    <property type="entry name" value="TM_PBP1_transp_AraH_like"/>
    <property type="match status" value="1"/>
</dbReference>
<dbReference type="InterPro" id="IPR001851">
    <property type="entry name" value="ABC_transp_permease"/>
</dbReference>